<evidence type="ECO:0000259" key="1">
    <source>
        <dbReference type="Pfam" id="PF06985"/>
    </source>
</evidence>
<keyword evidence="3" id="KW-1185">Reference proteome</keyword>
<dbReference type="Pfam" id="PF06985">
    <property type="entry name" value="HET"/>
    <property type="match status" value="1"/>
</dbReference>
<gene>
    <name evidence="2" type="ORF">B0T14DRAFT_433482</name>
</gene>
<reference evidence="2" key="1">
    <citation type="submission" date="2023-06" db="EMBL/GenBank/DDBJ databases">
        <title>Genome-scale phylogeny and comparative genomics of the fungal order Sordariales.</title>
        <authorList>
            <consortium name="Lawrence Berkeley National Laboratory"/>
            <person name="Hensen N."/>
            <person name="Bonometti L."/>
            <person name="Westerberg I."/>
            <person name="Brannstrom I.O."/>
            <person name="Guillou S."/>
            <person name="Cros-Aarteil S."/>
            <person name="Calhoun S."/>
            <person name="Haridas S."/>
            <person name="Kuo A."/>
            <person name="Mondo S."/>
            <person name="Pangilinan J."/>
            <person name="Riley R."/>
            <person name="Labutti K."/>
            <person name="Andreopoulos B."/>
            <person name="Lipzen A."/>
            <person name="Chen C."/>
            <person name="Yanf M."/>
            <person name="Daum C."/>
            <person name="Ng V."/>
            <person name="Clum A."/>
            <person name="Steindorff A."/>
            <person name="Ohm R."/>
            <person name="Martin F."/>
            <person name="Silar P."/>
            <person name="Natvig D."/>
            <person name="Lalanne C."/>
            <person name="Gautier V."/>
            <person name="Ament-Velasquez S.L."/>
            <person name="Kruys A."/>
            <person name="Hutchinson M.I."/>
            <person name="Powell A.J."/>
            <person name="Barry K."/>
            <person name="Miller A.N."/>
            <person name="Grigoriev I.V."/>
            <person name="Debuchy R."/>
            <person name="Gladieux P."/>
            <person name="Thoren M.H."/>
            <person name="Johannesson H."/>
        </authorList>
    </citation>
    <scope>NUCLEOTIDE SEQUENCE</scope>
    <source>
        <strain evidence="2">CBS 606.72</strain>
    </source>
</reference>
<protein>
    <submittedName>
        <fullName evidence="2">Heterokaryon incompatibility protein-domain-containing protein</fullName>
    </submittedName>
</protein>
<dbReference type="EMBL" id="JAULSU010000005">
    <property type="protein sequence ID" value="KAK0616722.1"/>
    <property type="molecule type" value="Genomic_DNA"/>
</dbReference>
<evidence type="ECO:0000313" key="3">
    <source>
        <dbReference type="Proteomes" id="UP001175000"/>
    </source>
</evidence>
<dbReference type="PANTHER" id="PTHR33112">
    <property type="entry name" value="DOMAIN PROTEIN, PUTATIVE-RELATED"/>
    <property type="match status" value="1"/>
</dbReference>
<dbReference type="InterPro" id="IPR010730">
    <property type="entry name" value="HET"/>
</dbReference>
<dbReference type="AlphaFoldDB" id="A0AA39WJV9"/>
<evidence type="ECO:0000313" key="2">
    <source>
        <dbReference type="EMBL" id="KAK0616722.1"/>
    </source>
</evidence>
<proteinExistence type="predicted"/>
<feature type="domain" description="Heterokaryon incompatibility" evidence="1">
    <location>
        <begin position="1"/>
        <end position="102"/>
    </location>
</feature>
<comment type="caution">
    <text evidence="2">The sequence shown here is derived from an EMBL/GenBank/DDBJ whole genome shotgun (WGS) entry which is preliminary data.</text>
</comment>
<dbReference type="PANTHER" id="PTHR33112:SF10">
    <property type="entry name" value="TOL"/>
    <property type="match status" value="1"/>
</dbReference>
<sequence length="121" mass="13776">YGTLSHCWGTTQMLRTTSATLPGRYAGIPWTKLPLTFRRAVDTTRRLGFRYLWIDSLCIVQDSVDDWNGESSRVSNIYRDAVVCISALDAKGSSEGLYRPRNGLLHRPCKIWDRIPISLRS</sequence>
<organism evidence="2 3">
    <name type="scientific">Immersiella caudata</name>
    <dbReference type="NCBI Taxonomy" id="314043"/>
    <lineage>
        <taxon>Eukaryota</taxon>
        <taxon>Fungi</taxon>
        <taxon>Dikarya</taxon>
        <taxon>Ascomycota</taxon>
        <taxon>Pezizomycotina</taxon>
        <taxon>Sordariomycetes</taxon>
        <taxon>Sordariomycetidae</taxon>
        <taxon>Sordariales</taxon>
        <taxon>Lasiosphaeriaceae</taxon>
        <taxon>Immersiella</taxon>
    </lineage>
</organism>
<name>A0AA39WJV9_9PEZI</name>
<feature type="non-terminal residue" evidence="2">
    <location>
        <position position="1"/>
    </location>
</feature>
<dbReference type="Proteomes" id="UP001175000">
    <property type="component" value="Unassembled WGS sequence"/>
</dbReference>
<accession>A0AA39WJV9</accession>